<dbReference type="InterPro" id="IPR055235">
    <property type="entry name" value="ASD1_cat"/>
</dbReference>
<dbReference type="Pfam" id="PF06964">
    <property type="entry name" value="Alpha-L-AF_C"/>
    <property type="match status" value="1"/>
</dbReference>
<dbReference type="PANTHER" id="PTHR31776:SF0">
    <property type="entry name" value="ALPHA-L-ARABINOFURANOSIDASE 1"/>
    <property type="match status" value="1"/>
</dbReference>
<evidence type="ECO:0000259" key="8">
    <source>
        <dbReference type="SMART" id="SM00813"/>
    </source>
</evidence>
<name>A0A8H7E8E9_9EURO</name>
<organism evidence="9 10">
    <name type="scientific">Endocarpon pusillum</name>
    <dbReference type="NCBI Taxonomy" id="364733"/>
    <lineage>
        <taxon>Eukaryota</taxon>
        <taxon>Fungi</taxon>
        <taxon>Dikarya</taxon>
        <taxon>Ascomycota</taxon>
        <taxon>Pezizomycotina</taxon>
        <taxon>Eurotiomycetes</taxon>
        <taxon>Chaetothyriomycetidae</taxon>
        <taxon>Verrucariales</taxon>
        <taxon>Verrucariaceae</taxon>
        <taxon>Endocarpon</taxon>
    </lineage>
</organism>
<keyword evidence="5" id="KW-0732">Signal</keyword>
<dbReference type="InterPro" id="IPR010720">
    <property type="entry name" value="Alpha-L-AF_C"/>
</dbReference>
<dbReference type="Gene3D" id="3.20.20.80">
    <property type="entry name" value="Glycosidases"/>
    <property type="match status" value="1"/>
</dbReference>
<evidence type="ECO:0000256" key="1">
    <source>
        <dbReference type="ARBA" id="ARBA00001462"/>
    </source>
</evidence>
<evidence type="ECO:0000256" key="4">
    <source>
        <dbReference type="ARBA" id="ARBA00012670"/>
    </source>
</evidence>
<dbReference type="UniPathway" id="UPA00667"/>
<evidence type="ECO:0000313" key="10">
    <source>
        <dbReference type="Proteomes" id="UP000606974"/>
    </source>
</evidence>
<dbReference type="GO" id="GO:0046556">
    <property type="term" value="F:alpha-L-arabinofuranosidase activity"/>
    <property type="evidence" value="ECO:0007669"/>
    <property type="project" value="UniProtKB-EC"/>
</dbReference>
<dbReference type="InterPro" id="IPR017853">
    <property type="entry name" value="GH"/>
</dbReference>
<sequence>MTQVVQTTTLAPLENFVANSGGNASSPLQYGLMFEDINHSGDGGIYAELIRNRAFQGSDVFPSSLTGWGASKGATLSLDTKSPLSAALPTSVRIIAGDTGVVSLVNEGWWGIDVKPQIYTGSFYVKGAYEGQFVTSLQSTTTGSTLALTNITSRSVADAWTQHNFTLNPTSAASDTNNTFSIAYDAAGADDPLNFNLISLFPQTYNNRPNGMRIDLMNVLKDMAPSFLRFPGGNNLEGNDPPHRWRWNETIGPLVNRPGRPGVWDYENTDGLGLVEYLWWCQDLNMEPILDIWAGFYLGGPVISEAELEPYVRDVLNELEFIMGDASTEYGGLRASLGYPEPIMQIKYVEIGNEDNLGGGLPSYQGYRFAAFYDAIKEKYPDMNVIASTVDITLPGDAMGDYHTYSNPDALVSQFNQFDHSTSEHKTLVSEYANIQLNATQQPRIPFPNWVGTVAEAVYLIGLERNSHATLGAAYAPLFQNLNSYQWTPDLISFTADPSQTVLSTSYEQIKLFSNSRFTTTLPVTTTTPFGPAYFVAGKNEATNSYFLKAAVFDRQNPTAAADVPFTIIFEGVEAGASATLTVLNTTSPEAMNMPGGEQVVRRDVSTLTAEEDGRLSFRLPGLSVALLEVKV</sequence>
<keyword evidence="6" id="KW-0378">Hydrolase</keyword>
<dbReference type="SUPFAM" id="SSF51445">
    <property type="entry name" value="(Trans)glycosidases"/>
    <property type="match status" value="1"/>
</dbReference>
<dbReference type="Pfam" id="PF22848">
    <property type="entry name" value="ASD1_dom"/>
    <property type="match status" value="1"/>
</dbReference>
<comment type="catalytic activity">
    <reaction evidence="1">
        <text>Hydrolysis of terminal non-reducing alpha-L-arabinofuranoside residues in alpha-L-arabinosides.</text>
        <dbReference type="EC" id="3.2.1.55"/>
    </reaction>
</comment>
<dbReference type="EMBL" id="JAACFV010000001">
    <property type="protein sequence ID" value="KAF7514239.1"/>
    <property type="molecule type" value="Genomic_DNA"/>
</dbReference>
<dbReference type="InterPro" id="IPR051563">
    <property type="entry name" value="Glycosyl_Hydrolase_51"/>
</dbReference>
<protein>
    <recommendedName>
        <fullName evidence="4">non-reducing end alpha-L-arabinofuranosidase</fullName>
        <ecNumber evidence="4">3.2.1.55</ecNumber>
    </recommendedName>
</protein>
<dbReference type="SMART" id="SM00813">
    <property type="entry name" value="Alpha-L-AF_C"/>
    <property type="match status" value="1"/>
</dbReference>
<gene>
    <name evidence="9" type="ORF">GJ744_000009</name>
</gene>
<keyword evidence="7" id="KW-0325">Glycoprotein</keyword>
<dbReference type="Gene3D" id="2.60.40.1180">
    <property type="entry name" value="Golgi alpha-mannosidase II"/>
    <property type="match status" value="1"/>
</dbReference>
<dbReference type="GO" id="GO:0046373">
    <property type="term" value="P:L-arabinose metabolic process"/>
    <property type="evidence" value="ECO:0007669"/>
    <property type="project" value="InterPro"/>
</dbReference>
<evidence type="ECO:0000256" key="3">
    <source>
        <dbReference type="ARBA" id="ARBA00007186"/>
    </source>
</evidence>
<evidence type="ECO:0000256" key="5">
    <source>
        <dbReference type="ARBA" id="ARBA00022729"/>
    </source>
</evidence>
<feature type="domain" description="Alpha-L-arabinofuranosidase C-terminal" evidence="8">
    <location>
        <begin position="430"/>
        <end position="624"/>
    </location>
</feature>
<comment type="pathway">
    <text evidence="2">Glycan metabolism; L-arabinan degradation.</text>
</comment>
<evidence type="ECO:0000313" key="9">
    <source>
        <dbReference type="EMBL" id="KAF7514239.1"/>
    </source>
</evidence>
<proteinExistence type="inferred from homology"/>
<accession>A0A8H7E8E9</accession>
<evidence type="ECO:0000256" key="6">
    <source>
        <dbReference type="ARBA" id="ARBA00022801"/>
    </source>
</evidence>
<keyword evidence="10" id="KW-1185">Reference proteome</keyword>
<dbReference type="GO" id="GO:0031222">
    <property type="term" value="P:arabinan catabolic process"/>
    <property type="evidence" value="ECO:0007669"/>
    <property type="project" value="UniProtKB-UniPathway"/>
</dbReference>
<dbReference type="InterPro" id="IPR013780">
    <property type="entry name" value="Glyco_hydro_b"/>
</dbReference>
<dbReference type="PANTHER" id="PTHR31776">
    <property type="entry name" value="ALPHA-L-ARABINOFURANOSIDASE 1"/>
    <property type="match status" value="1"/>
</dbReference>
<dbReference type="Proteomes" id="UP000606974">
    <property type="component" value="Unassembled WGS sequence"/>
</dbReference>
<comment type="similarity">
    <text evidence="3">Belongs to the glycosyl hydrolase 51 family.</text>
</comment>
<evidence type="ECO:0000256" key="2">
    <source>
        <dbReference type="ARBA" id="ARBA00004834"/>
    </source>
</evidence>
<dbReference type="AlphaFoldDB" id="A0A8H7E8E9"/>
<dbReference type="OrthoDB" id="406864at2759"/>
<dbReference type="EC" id="3.2.1.55" evidence="4"/>
<reference evidence="9" key="1">
    <citation type="submission" date="2020-02" db="EMBL/GenBank/DDBJ databases">
        <authorList>
            <person name="Palmer J.M."/>
        </authorList>
    </citation>
    <scope>NUCLEOTIDE SEQUENCE</scope>
    <source>
        <strain evidence="9">EPUS1.4</strain>
        <tissue evidence="9">Thallus</tissue>
    </source>
</reference>
<comment type="caution">
    <text evidence="9">The sequence shown here is derived from an EMBL/GenBank/DDBJ whole genome shotgun (WGS) entry which is preliminary data.</text>
</comment>
<evidence type="ECO:0000256" key="7">
    <source>
        <dbReference type="ARBA" id="ARBA00023180"/>
    </source>
</evidence>